<accession>A0A7S4K3N6</accession>
<dbReference type="Gene3D" id="3.40.470.10">
    <property type="entry name" value="Uracil-DNA glycosylase-like domain"/>
    <property type="match status" value="1"/>
</dbReference>
<gene>
    <name evidence="2" type="ORF">OAUR00152_LOCUS38547</name>
</gene>
<feature type="region of interest" description="Disordered" evidence="1">
    <location>
        <begin position="20"/>
        <end position="89"/>
    </location>
</feature>
<evidence type="ECO:0000313" key="2">
    <source>
        <dbReference type="EMBL" id="CAE2282687.1"/>
    </source>
</evidence>
<feature type="compositionally biased region" description="Polar residues" evidence="1">
    <location>
        <begin position="69"/>
        <end position="89"/>
    </location>
</feature>
<dbReference type="EMBL" id="HBKQ01056265">
    <property type="protein sequence ID" value="CAE2282687.1"/>
    <property type="molecule type" value="Transcribed_RNA"/>
</dbReference>
<dbReference type="InterPro" id="IPR036895">
    <property type="entry name" value="Uracil-DNA_glycosylase-like_sf"/>
</dbReference>
<evidence type="ECO:0008006" key="3">
    <source>
        <dbReference type="Google" id="ProtNLM"/>
    </source>
</evidence>
<protein>
    <recommendedName>
        <fullName evidence="3">Uracil-DNA glycosylase-like domain-containing protein</fullName>
    </recommendedName>
</protein>
<reference evidence="2" key="1">
    <citation type="submission" date="2021-01" db="EMBL/GenBank/DDBJ databases">
        <authorList>
            <person name="Corre E."/>
            <person name="Pelletier E."/>
            <person name="Niang G."/>
            <person name="Scheremetjew M."/>
            <person name="Finn R."/>
            <person name="Kale V."/>
            <person name="Holt S."/>
            <person name="Cochrane G."/>
            <person name="Meng A."/>
            <person name="Brown T."/>
            <person name="Cohen L."/>
        </authorList>
    </citation>
    <scope>NUCLEOTIDE SEQUENCE</scope>
    <source>
        <strain evidence="2">Isolate 1302-5</strain>
    </source>
</reference>
<proteinExistence type="predicted"/>
<feature type="compositionally biased region" description="Low complexity" evidence="1">
    <location>
        <begin position="47"/>
        <end position="62"/>
    </location>
</feature>
<organism evidence="2">
    <name type="scientific">Odontella aurita</name>
    <dbReference type="NCBI Taxonomy" id="265563"/>
    <lineage>
        <taxon>Eukaryota</taxon>
        <taxon>Sar</taxon>
        <taxon>Stramenopiles</taxon>
        <taxon>Ochrophyta</taxon>
        <taxon>Bacillariophyta</taxon>
        <taxon>Mediophyceae</taxon>
        <taxon>Biddulphiophycidae</taxon>
        <taxon>Eupodiscales</taxon>
        <taxon>Odontellaceae</taxon>
        <taxon>Odontella</taxon>
    </lineage>
</organism>
<evidence type="ECO:0000256" key="1">
    <source>
        <dbReference type="SAM" id="MobiDB-lite"/>
    </source>
</evidence>
<sequence length="324" mass="35840">MLGSGILALVASMAETPTYSPYFGPPTTASKRSALPPLVTPKRLKRSSSSSSPGTASWSTATDGDASESMDNTSTKNSPSGPPRTSSFQPIWAGSLPSFGLKFEEDSCANMKVHTLILGTHPSIASLDAAQYFGHNMNAFWWIAGDCLGFRRASGISSKGKPYKFTCNLRYGDKDIIPYDRQVCVLASHGFALWDIVESCERRGSLDANIKNERPNAIREFCASHPTVRRIVLANGGTGCEMFRRHFDTWWRSGELMPEENQQSVQAFRKYAKVTENFKEGQIRCVSAISVSPAAAKYTYCEKRAFWEEYVYQPGLRDHKILSS</sequence>
<dbReference type="AlphaFoldDB" id="A0A7S4K3N6"/>
<dbReference type="SUPFAM" id="SSF52141">
    <property type="entry name" value="Uracil-DNA glycosylase-like"/>
    <property type="match status" value="1"/>
</dbReference>
<name>A0A7S4K3N6_9STRA</name>